<dbReference type="Proteomes" id="UP000177625">
    <property type="component" value="Unassembled WGS sequence"/>
</dbReference>
<evidence type="ECO:0000313" key="1">
    <source>
        <dbReference type="EMBL" id="CZT52865.1"/>
    </source>
</evidence>
<keyword evidence="2" id="KW-1185">Reference proteome</keyword>
<dbReference type="SUPFAM" id="SSF56112">
    <property type="entry name" value="Protein kinase-like (PK-like)"/>
    <property type="match status" value="1"/>
</dbReference>
<dbReference type="AlphaFoldDB" id="A0A1E1MVJ1"/>
<evidence type="ECO:0000313" key="2">
    <source>
        <dbReference type="Proteomes" id="UP000177625"/>
    </source>
</evidence>
<name>A0A1E1MVJ1_RHYSE</name>
<dbReference type="InterPro" id="IPR011009">
    <property type="entry name" value="Kinase-like_dom_sf"/>
</dbReference>
<proteinExistence type="predicted"/>
<gene>
    <name evidence="1" type="ORF">RSE6_14259</name>
</gene>
<accession>A0A1E1MVJ1</accession>
<organism evidence="1 2">
    <name type="scientific">Rhynchosporium secalis</name>
    <name type="common">Barley scald fungus</name>
    <dbReference type="NCBI Taxonomy" id="38038"/>
    <lineage>
        <taxon>Eukaryota</taxon>
        <taxon>Fungi</taxon>
        <taxon>Dikarya</taxon>
        <taxon>Ascomycota</taxon>
        <taxon>Pezizomycotina</taxon>
        <taxon>Leotiomycetes</taxon>
        <taxon>Helotiales</taxon>
        <taxon>Ploettnerulaceae</taxon>
        <taxon>Rhynchosporium</taxon>
    </lineage>
</organism>
<sequence length="73" mass="9055">MSVDIWAMGVILYELTYYRYPWKFAMNLWRYENMNEELRPAFRRRYERAINIMDLDFQSASKSPTNRYKYPSP</sequence>
<dbReference type="EMBL" id="FJVC01000643">
    <property type="protein sequence ID" value="CZT52865.1"/>
    <property type="molecule type" value="Genomic_DNA"/>
</dbReference>
<protein>
    <recommendedName>
        <fullName evidence="3">Protein kinase domain-containing protein</fullName>
    </recommendedName>
</protein>
<reference evidence="2" key="1">
    <citation type="submission" date="2016-03" db="EMBL/GenBank/DDBJ databases">
        <authorList>
            <person name="Guldener U."/>
        </authorList>
    </citation>
    <scope>NUCLEOTIDE SEQUENCE [LARGE SCALE GENOMIC DNA]</scope>
</reference>
<evidence type="ECO:0008006" key="3">
    <source>
        <dbReference type="Google" id="ProtNLM"/>
    </source>
</evidence>
<dbReference type="Gene3D" id="1.10.510.10">
    <property type="entry name" value="Transferase(Phosphotransferase) domain 1"/>
    <property type="match status" value="1"/>
</dbReference>